<reference evidence="6" key="1">
    <citation type="submission" date="2025-08" db="UniProtKB">
        <authorList>
            <consortium name="Ensembl"/>
        </authorList>
    </citation>
    <scope>IDENTIFICATION</scope>
</reference>
<accession>A0A674JZG4</accession>
<protein>
    <recommendedName>
        <fullName evidence="5">Ig-like domain-containing protein</fullName>
    </recommendedName>
</protein>
<sequence length="277" mass="29761">MRIVVAGERSGLASPLPALQPARPTEGLWTMEPSEPGSTLNPGLSRGDAWPGSEDGVTVGFGCSSQESLGSRRGSSGWVFSQGPRLCTARMGRGDCAGVCLTACLLLTAELSYPKPSISLRPSEGVTLGGAVTIRCRGRHQNVRFLLYKDGNPNLLQDVEPAGDMAEFPIRNVSRRRGGNYRCSYRSKSDRPVQSEPSDPVELVVAGEEPGSAAPLPAPHPGSLCGDLCADGTLRARLCPEPWVKEERFSRSQRTKPQPQVNVQIRSYPQITLLPIL</sequence>
<evidence type="ECO:0000256" key="4">
    <source>
        <dbReference type="SAM" id="MobiDB-lite"/>
    </source>
</evidence>
<feature type="domain" description="Ig-like" evidence="5">
    <location>
        <begin position="116"/>
        <end position="194"/>
    </location>
</feature>
<reference evidence="6" key="2">
    <citation type="submission" date="2025-09" db="UniProtKB">
        <authorList>
            <consortium name="Ensembl"/>
        </authorList>
    </citation>
    <scope>IDENTIFICATION</scope>
</reference>
<evidence type="ECO:0000259" key="5">
    <source>
        <dbReference type="PROSITE" id="PS50835"/>
    </source>
</evidence>
<evidence type="ECO:0000313" key="6">
    <source>
        <dbReference type="Ensembl" id="ENSTMTP00000026028.1"/>
    </source>
</evidence>
<dbReference type="InParanoid" id="A0A674JZG4"/>
<dbReference type="AlphaFoldDB" id="A0A674JZG4"/>
<keyword evidence="3" id="KW-0393">Immunoglobulin domain</keyword>
<dbReference type="Pfam" id="PF13895">
    <property type="entry name" value="Ig_2"/>
    <property type="match status" value="1"/>
</dbReference>
<dbReference type="GeneTree" id="ENSGT01150000286974"/>
<dbReference type="Gene3D" id="2.60.40.10">
    <property type="entry name" value="Immunoglobulins"/>
    <property type="match status" value="1"/>
</dbReference>
<dbReference type="InterPro" id="IPR050412">
    <property type="entry name" value="Ig-like_Receptors_ImmuneReg"/>
</dbReference>
<dbReference type="FunFam" id="2.60.40.10:FF:000049">
    <property type="entry name" value="Leukocyte immunoglobulin-like receptor subfamily B member 1"/>
    <property type="match status" value="1"/>
</dbReference>
<dbReference type="Ensembl" id="ENSTMTT00000026970.1">
    <property type="protein sequence ID" value="ENSTMTP00000026028.1"/>
    <property type="gene ID" value="ENSTMTG00000019024.1"/>
</dbReference>
<dbReference type="SUPFAM" id="SSF48726">
    <property type="entry name" value="Immunoglobulin"/>
    <property type="match status" value="1"/>
</dbReference>
<keyword evidence="2" id="KW-1015">Disulfide bond</keyword>
<evidence type="ECO:0000256" key="3">
    <source>
        <dbReference type="ARBA" id="ARBA00023319"/>
    </source>
</evidence>
<dbReference type="Proteomes" id="UP000472274">
    <property type="component" value="Unplaced"/>
</dbReference>
<evidence type="ECO:0000256" key="1">
    <source>
        <dbReference type="ARBA" id="ARBA00022729"/>
    </source>
</evidence>
<dbReference type="InterPro" id="IPR036179">
    <property type="entry name" value="Ig-like_dom_sf"/>
</dbReference>
<dbReference type="GO" id="GO:0002764">
    <property type="term" value="P:immune response-regulating signaling pathway"/>
    <property type="evidence" value="ECO:0007669"/>
    <property type="project" value="TreeGrafter"/>
</dbReference>
<dbReference type="PROSITE" id="PS50835">
    <property type="entry name" value="IG_LIKE"/>
    <property type="match status" value="1"/>
</dbReference>
<dbReference type="InterPro" id="IPR007110">
    <property type="entry name" value="Ig-like_dom"/>
</dbReference>
<dbReference type="PANTHER" id="PTHR11738">
    <property type="entry name" value="MHC CLASS I NK CELL RECEPTOR"/>
    <property type="match status" value="1"/>
</dbReference>
<keyword evidence="1" id="KW-0732">Signal</keyword>
<evidence type="ECO:0000313" key="7">
    <source>
        <dbReference type="Proteomes" id="UP000472274"/>
    </source>
</evidence>
<organism evidence="6 7">
    <name type="scientific">Terrapene triunguis</name>
    <name type="common">Three-toed box turtle</name>
    <dbReference type="NCBI Taxonomy" id="2587831"/>
    <lineage>
        <taxon>Eukaryota</taxon>
        <taxon>Metazoa</taxon>
        <taxon>Chordata</taxon>
        <taxon>Craniata</taxon>
        <taxon>Vertebrata</taxon>
        <taxon>Euteleostomi</taxon>
        <taxon>Archelosauria</taxon>
        <taxon>Testudinata</taxon>
        <taxon>Testudines</taxon>
        <taxon>Cryptodira</taxon>
        <taxon>Durocryptodira</taxon>
        <taxon>Testudinoidea</taxon>
        <taxon>Emydidae</taxon>
        <taxon>Terrapene</taxon>
    </lineage>
</organism>
<feature type="region of interest" description="Disordered" evidence="4">
    <location>
        <begin position="14"/>
        <end position="51"/>
    </location>
</feature>
<evidence type="ECO:0000256" key="2">
    <source>
        <dbReference type="ARBA" id="ARBA00023157"/>
    </source>
</evidence>
<proteinExistence type="predicted"/>
<dbReference type="PANTHER" id="PTHR11738:SF186">
    <property type="entry name" value="OSTEOCLAST-ASSOCIATED IMMUNOGLOBULIN-LIKE RECEPTOR"/>
    <property type="match status" value="1"/>
</dbReference>
<keyword evidence="7" id="KW-1185">Reference proteome</keyword>
<name>A0A674JZG4_9SAUR</name>
<dbReference type="InterPro" id="IPR013783">
    <property type="entry name" value="Ig-like_fold"/>
</dbReference>